<dbReference type="EMBL" id="FTNO01000001">
    <property type="protein sequence ID" value="SIQ91795.1"/>
    <property type="molecule type" value="Genomic_DNA"/>
</dbReference>
<evidence type="ECO:0000256" key="1">
    <source>
        <dbReference type="SAM" id="Phobius"/>
    </source>
</evidence>
<organism evidence="2 3">
    <name type="scientific">Haladaptatus litoreus</name>
    <dbReference type="NCBI Taxonomy" id="553468"/>
    <lineage>
        <taxon>Archaea</taxon>
        <taxon>Methanobacteriati</taxon>
        <taxon>Methanobacteriota</taxon>
        <taxon>Stenosarchaea group</taxon>
        <taxon>Halobacteria</taxon>
        <taxon>Halobacteriales</taxon>
        <taxon>Haladaptataceae</taxon>
        <taxon>Haladaptatus</taxon>
    </lineage>
</organism>
<keyword evidence="1" id="KW-0472">Membrane</keyword>
<keyword evidence="3" id="KW-1185">Reference proteome</keyword>
<keyword evidence="1" id="KW-1133">Transmembrane helix</keyword>
<dbReference type="RefSeq" id="WP_076428144.1">
    <property type="nucleotide sequence ID" value="NZ_FTNO01000001.1"/>
</dbReference>
<reference evidence="3" key="1">
    <citation type="submission" date="2017-01" db="EMBL/GenBank/DDBJ databases">
        <authorList>
            <person name="Varghese N."/>
            <person name="Submissions S."/>
        </authorList>
    </citation>
    <scope>NUCLEOTIDE SEQUENCE [LARGE SCALE GENOMIC DNA]</scope>
    <source>
        <strain evidence="3">CGMCC 1.7737</strain>
    </source>
</reference>
<dbReference type="OrthoDB" id="248626at2157"/>
<feature type="transmembrane region" description="Helical" evidence="1">
    <location>
        <begin position="48"/>
        <end position="65"/>
    </location>
</feature>
<sequence length="182" mass="20824">MTTRDSVPTESGRLTVQSGELRVRKTPRGIVRGQYFDNWKGKNRLRKGWFIFSNIFATITLGRIVNEWLGFSGGLLSVGFVLSALSVHVGLWLLKLANGRLREGVSIPLRTIHKVEHDKRELEIVHGEFEDVETTEIEFPRDSDAEKAIELLRWKSIRIAELGKGKNNLRTEIDRELERETA</sequence>
<dbReference type="Proteomes" id="UP000186914">
    <property type="component" value="Unassembled WGS sequence"/>
</dbReference>
<name>A0A1N6WP26_9EURY</name>
<evidence type="ECO:0000313" key="2">
    <source>
        <dbReference type="EMBL" id="SIQ91795.1"/>
    </source>
</evidence>
<gene>
    <name evidence="2" type="ORF">SAMN05421858_0811</name>
</gene>
<keyword evidence="1" id="KW-0812">Transmembrane</keyword>
<feature type="transmembrane region" description="Helical" evidence="1">
    <location>
        <begin position="71"/>
        <end position="94"/>
    </location>
</feature>
<dbReference type="AlphaFoldDB" id="A0A1N6WP26"/>
<proteinExistence type="predicted"/>
<evidence type="ECO:0000313" key="3">
    <source>
        <dbReference type="Proteomes" id="UP000186914"/>
    </source>
</evidence>
<accession>A0A1N6WP26</accession>
<protein>
    <submittedName>
        <fullName evidence="2">Uncharacterized protein</fullName>
    </submittedName>
</protein>